<dbReference type="RefSeq" id="XP_062725919.1">
    <property type="nucleotide sequence ID" value="XM_062866545.1"/>
</dbReference>
<dbReference type="GO" id="GO:0016787">
    <property type="term" value="F:hydrolase activity"/>
    <property type="evidence" value="ECO:0007669"/>
    <property type="project" value="UniProtKB-KW"/>
</dbReference>
<accession>A0AAJ0H245</accession>
<feature type="chain" id="PRO_5042548977" evidence="1">
    <location>
        <begin position="26"/>
        <end position="436"/>
    </location>
</feature>
<comment type="caution">
    <text evidence="3">The sequence shown here is derived from an EMBL/GenBank/DDBJ whole genome shotgun (WGS) entry which is preliminary data.</text>
</comment>
<evidence type="ECO:0000259" key="2">
    <source>
        <dbReference type="Pfam" id="PF13472"/>
    </source>
</evidence>
<dbReference type="Proteomes" id="UP001273166">
    <property type="component" value="Unassembled WGS sequence"/>
</dbReference>
<reference evidence="3" key="1">
    <citation type="journal article" date="2023" name="Mol. Phylogenet. Evol.">
        <title>Genome-scale phylogeny and comparative genomics of the fungal order Sordariales.</title>
        <authorList>
            <person name="Hensen N."/>
            <person name="Bonometti L."/>
            <person name="Westerberg I."/>
            <person name="Brannstrom I.O."/>
            <person name="Guillou S."/>
            <person name="Cros-Aarteil S."/>
            <person name="Calhoun S."/>
            <person name="Haridas S."/>
            <person name="Kuo A."/>
            <person name="Mondo S."/>
            <person name="Pangilinan J."/>
            <person name="Riley R."/>
            <person name="LaButti K."/>
            <person name="Andreopoulos B."/>
            <person name="Lipzen A."/>
            <person name="Chen C."/>
            <person name="Yan M."/>
            <person name="Daum C."/>
            <person name="Ng V."/>
            <person name="Clum A."/>
            <person name="Steindorff A."/>
            <person name="Ohm R.A."/>
            <person name="Martin F."/>
            <person name="Silar P."/>
            <person name="Natvig D.O."/>
            <person name="Lalanne C."/>
            <person name="Gautier V."/>
            <person name="Ament-Velasquez S.L."/>
            <person name="Kruys A."/>
            <person name="Hutchinson M.I."/>
            <person name="Powell A.J."/>
            <person name="Barry K."/>
            <person name="Miller A.N."/>
            <person name="Grigoriev I.V."/>
            <person name="Debuchy R."/>
            <person name="Gladieux P."/>
            <person name="Hiltunen Thoren M."/>
            <person name="Johannesson H."/>
        </authorList>
    </citation>
    <scope>NUCLEOTIDE SEQUENCE</scope>
    <source>
        <strain evidence="3">CBS 333.67</strain>
    </source>
</reference>
<gene>
    <name evidence="3" type="ORF">B0T15DRAFT_488831</name>
</gene>
<protein>
    <submittedName>
        <fullName evidence="3">SGNH hydrolase-type esterase domain-containing protein</fullName>
    </submittedName>
</protein>
<name>A0AAJ0H245_9PEZI</name>
<evidence type="ECO:0000313" key="4">
    <source>
        <dbReference type="Proteomes" id="UP001273166"/>
    </source>
</evidence>
<dbReference type="InterPro" id="IPR013830">
    <property type="entry name" value="SGNH_hydro"/>
</dbReference>
<dbReference type="Gene3D" id="3.40.50.1110">
    <property type="entry name" value="SGNH hydrolase"/>
    <property type="match status" value="1"/>
</dbReference>
<feature type="domain" description="SGNH hydrolase-type esterase" evidence="2">
    <location>
        <begin position="220"/>
        <end position="415"/>
    </location>
</feature>
<feature type="signal peptide" evidence="1">
    <location>
        <begin position="1"/>
        <end position="25"/>
    </location>
</feature>
<keyword evidence="3" id="KW-0378">Hydrolase</keyword>
<dbReference type="Pfam" id="PF13472">
    <property type="entry name" value="Lipase_GDSL_2"/>
    <property type="match status" value="1"/>
</dbReference>
<keyword evidence="4" id="KW-1185">Reference proteome</keyword>
<evidence type="ECO:0000256" key="1">
    <source>
        <dbReference type="SAM" id="SignalP"/>
    </source>
</evidence>
<dbReference type="SUPFAM" id="SSF52266">
    <property type="entry name" value="SGNH hydrolase"/>
    <property type="match status" value="1"/>
</dbReference>
<dbReference type="InterPro" id="IPR036514">
    <property type="entry name" value="SGNH_hydro_sf"/>
</dbReference>
<reference evidence="3" key="2">
    <citation type="submission" date="2023-06" db="EMBL/GenBank/DDBJ databases">
        <authorList>
            <consortium name="Lawrence Berkeley National Laboratory"/>
            <person name="Mondo S.J."/>
            <person name="Hensen N."/>
            <person name="Bonometti L."/>
            <person name="Westerberg I."/>
            <person name="Brannstrom I.O."/>
            <person name="Guillou S."/>
            <person name="Cros-Aarteil S."/>
            <person name="Calhoun S."/>
            <person name="Haridas S."/>
            <person name="Kuo A."/>
            <person name="Pangilinan J."/>
            <person name="Riley R."/>
            <person name="Labutti K."/>
            <person name="Andreopoulos B."/>
            <person name="Lipzen A."/>
            <person name="Chen C."/>
            <person name="Yanf M."/>
            <person name="Daum C."/>
            <person name="Ng V."/>
            <person name="Clum A."/>
            <person name="Steindorff A."/>
            <person name="Ohm R."/>
            <person name="Martin F."/>
            <person name="Silar P."/>
            <person name="Natvig D."/>
            <person name="Lalanne C."/>
            <person name="Gautier V."/>
            <person name="Ament-Velasquez S.L."/>
            <person name="Kruys A."/>
            <person name="Hutchinson M.I."/>
            <person name="Powell A.J."/>
            <person name="Barry K."/>
            <person name="Miller A.N."/>
            <person name="Grigoriev I.V."/>
            <person name="Debuchy R."/>
            <person name="Gladieux P."/>
            <person name="Thoren M.H."/>
            <person name="Johannesson H."/>
        </authorList>
    </citation>
    <scope>NUCLEOTIDE SEQUENCE</scope>
    <source>
        <strain evidence="3">CBS 333.67</strain>
    </source>
</reference>
<keyword evidence="1" id="KW-0732">Signal</keyword>
<evidence type="ECO:0000313" key="3">
    <source>
        <dbReference type="EMBL" id="KAK3310139.1"/>
    </source>
</evidence>
<dbReference type="EMBL" id="JAUDZG010000001">
    <property type="protein sequence ID" value="KAK3310139.1"/>
    <property type="molecule type" value="Genomic_DNA"/>
</dbReference>
<organism evidence="3 4">
    <name type="scientific">Chaetomium strumarium</name>
    <dbReference type="NCBI Taxonomy" id="1170767"/>
    <lineage>
        <taxon>Eukaryota</taxon>
        <taxon>Fungi</taxon>
        <taxon>Dikarya</taxon>
        <taxon>Ascomycota</taxon>
        <taxon>Pezizomycotina</taxon>
        <taxon>Sordariomycetes</taxon>
        <taxon>Sordariomycetidae</taxon>
        <taxon>Sordariales</taxon>
        <taxon>Chaetomiaceae</taxon>
        <taxon>Chaetomium</taxon>
    </lineage>
</organism>
<proteinExistence type="predicted"/>
<dbReference type="PANTHER" id="PTHR43784">
    <property type="entry name" value="GDSL-LIKE LIPASE/ACYLHYDROLASE, PUTATIVE (AFU_ORTHOLOGUE AFUA_2G00820)-RELATED"/>
    <property type="match status" value="1"/>
</dbReference>
<dbReference type="InterPro" id="IPR053140">
    <property type="entry name" value="GDSL_Rv0518-like"/>
</dbReference>
<sequence length="436" mass="46597">MPSTSGLRGFFGLVLSATFVTVATCHNHWVDVWASMPQQVEPYNLPNPPYNGTDGVFRNTTIRQTVYLTQDASTIRLQFSNAFGSSDLPITAATVALPAKGAAGSSAIRTDTVRYLTFSGSRSFQVPNGALVVSDPLRFPVKAQTSLTITVYLASGQAGFGITGHPGSRTSSWLSQGNLVAAADLNSSSSVTNVQRIDKWFLISAVQAWLPPSHVALAIVGDSITDGRGSTTNGNDRWPDRLVSRLQQSPSYQGLRAISVLNMAAGGNRILADGLGPNALGRIERDVLAHPNVRYAVVFEGVNDLGTAAADTATQRAVGDRIIQAYDQMVARLHAAGIAVFGATITPMSGPGQVYGDPAREAERQRVNRWIRTSGRFDGLVDFDAVVRDAKNGTMLREEYNTGDYLHLNPAGYKAMAEAVDLSLFARFADGSDAMV</sequence>
<dbReference type="GeneID" id="87885374"/>
<dbReference type="PANTHER" id="PTHR43784:SF3">
    <property type="entry name" value="GDSL FAMILY LIPASE"/>
    <property type="match status" value="1"/>
</dbReference>
<dbReference type="CDD" id="cd01830">
    <property type="entry name" value="XynE_like"/>
    <property type="match status" value="1"/>
</dbReference>
<dbReference type="AlphaFoldDB" id="A0AAJ0H245"/>